<dbReference type="EMBL" id="QYTU02000042">
    <property type="protein sequence ID" value="RWR05681.1"/>
    <property type="molecule type" value="Genomic_DNA"/>
</dbReference>
<gene>
    <name evidence="1" type="ORF">D4N35_015300</name>
</gene>
<dbReference type="AlphaFoldDB" id="A0A443IL95"/>
<evidence type="ECO:0000313" key="1">
    <source>
        <dbReference type="EMBL" id="RWR05681.1"/>
    </source>
</evidence>
<reference evidence="1" key="1">
    <citation type="submission" date="2018-12" db="EMBL/GenBank/DDBJ databases">
        <authorList>
            <person name="Sun L."/>
            <person name="Chen Z."/>
        </authorList>
    </citation>
    <scope>NUCLEOTIDE SEQUENCE [LARGE SCALE GENOMIC DNA]</scope>
    <source>
        <strain evidence="1">DSM 16012</strain>
    </source>
</reference>
<name>A0A443IL95_9BACI</name>
<protein>
    <submittedName>
        <fullName evidence="1">Uncharacterized protein</fullName>
    </submittedName>
</protein>
<accession>A0A443IL95</accession>
<dbReference type="OrthoDB" id="9181631at2"/>
<keyword evidence="2" id="KW-1185">Reference proteome</keyword>
<dbReference type="RefSeq" id="WP_120075265.1">
    <property type="nucleotide sequence ID" value="NZ_CP126113.1"/>
</dbReference>
<evidence type="ECO:0000313" key="2">
    <source>
        <dbReference type="Proteomes" id="UP000273811"/>
    </source>
</evidence>
<comment type="caution">
    <text evidence="1">The sequence shown here is derived from an EMBL/GenBank/DDBJ whole genome shotgun (WGS) entry which is preliminary data.</text>
</comment>
<dbReference type="Proteomes" id="UP000273811">
    <property type="component" value="Unassembled WGS sequence"/>
</dbReference>
<organism evidence="1 2">
    <name type="scientific">Siminovitchia fortis</name>
    <dbReference type="NCBI Taxonomy" id="254758"/>
    <lineage>
        <taxon>Bacteria</taxon>
        <taxon>Bacillati</taxon>
        <taxon>Bacillota</taxon>
        <taxon>Bacilli</taxon>
        <taxon>Bacillales</taxon>
        <taxon>Bacillaceae</taxon>
        <taxon>Siminovitchia</taxon>
    </lineage>
</organism>
<sequence>MKYIFTDPETHMDFGFGLLASNFHSTANYLWDSNPNRKTTGLLPNLYLYRHSIELYLKSLIIIIHKKMKLNYKNGTIPFDSREPYIGYTDSNGIKGWKKITNSHFISSLYDYFKALVLKYEDDLREKSSQEMSIIINPENQKIVDHIKKYDDRSTFFRYFDLSTTISDDKEVEKKYNKRIPLEEFHPDENKPSSAFLVINEINEIVEIHQTAKDMPLKELGRDLRNLADYLSGIHVMFRTCLCNGF</sequence>
<proteinExistence type="predicted"/>